<dbReference type="Pfam" id="PF03480">
    <property type="entry name" value="DctP"/>
    <property type="match status" value="1"/>
</dbReference>
<sequence>MFRRTLLLSLVLLASSAFAQVTAKVGSVAPEGTPWDEWLQGVRKRMETDTGGKLKLKVFLGGKLGGEKEMVEETKNGNLQIFGGAVGSVATYVPELNVFELPYIFTSDAEADFVLDKMRERVTKLLEPKGFVMGMWAENGWHGYGVKGKCVEDVAAMKGLKMRSQESYIHIETYKAFGAAPVEMAVPEVLGALQTGTVDGFSNTPLFAFATSWYNGITHFTYTKHIYQPGIMVISKKWFDQQPDDIKTALLVRTDERAGIKGVRNLTEPLLENFRAAGKTVCTLTPGQTRAYAAKVKPVWDAFAKKSKGNKEILDAVLAAKKDFAAGKK</sequence>
<dbReference type="GO" id="GO:0055085">
    <property type="term" value="P:transmembrane transport"/>
    <property type="evidence" value="ECO:0007669"/>
    <property type="project" value="InterPro"/>
</dbReference>
<evidence type="ECO:0000256" key="1">
    <source>
        <dbReference type="ARBA" id="ARBA00009023"/>
    </source>
</evidence>
<dbReference type="PANTHER" id="PTHR33376:SF7">
    <property type="entry name" value="C4-DICARBOXYLATE-BINDING PROTEIN DCTB"/>
    <property type="match status" value="1"/>
</dbReference>
<protein>
    <submittedName>
        <fullName evidence="5">C4-dicarboxylate ABC transporter substrate-binding protein</fullName>
    </submittedName>
</protein>
<comment type="similarity">
    <text evidence="1">Belongs to the bacterial solute-binding protein 7 family.</text>
</comment>
<evidence type="ECO:0000313" key="5">
    <source>
        <dbReference type="EMBL" id="PZR12030.1"/>
    </source>
</evidence>
<dbReference type="Gene3D" id="3.40.190.170">
    <property type="entry name" value="Bacterial extracellular solute-binding protein, family 7"/>
    <property type="match status" value="1"/>
</dbReference>
<feature type="chain" id="PRO_5015986132" evidence="4">
    <location>
        <begin position="20"/>
        <end position="329"/>
    </location>
</feature>
<dbReference type="Proteomes" id="UP000249061">
    <property type="component" value="Unassembled WGS sequence"/>
</dbReference>
<gene>
    <name evidence="5" type="ORF">DI536_17065</name>
</gene>
<dbReference type="EMBL" id="QFQP01000013">
    <property type="protein sequence ID" value="PZR12030.1"/>
    <property type="molecule type" value="Genomic_DNA"/>
</dbReference>
<dbReference type="NCBIfam" id="NF037995">
    <property type="entry name" value="TRAP_S1"/>
    <property type="match status" value="1"/>
</dbReference>
<evidence type="ECO:0000313" key="6">
    <source>
        <dbReference type="Proteomes" id="UP000249061"/>
    </source>
</evidence>
<reference evidence="5 6" key="1">
    <citation type="submission" date="2017-08" db="EMBL/GenBank/DDBJ databases">
        <title>Infants hospitalized years apart are colonized by the same room-sourced microbial strains.</title>
        <authorList>
            <person name="Brooks B."/>
            <person name="Olm M.R."/>
            <person name="Firek B.A."/>
            <person name="Baker R."/>
            <person name="Thomas B.C."/>
            <person name="Morowitz M.J."/>
            <person name="Banfield J.F."/>
        </authorList>
    </citation>
    <scope>NUCLEOTIDE SEQUENCE [LARGE SCALE GENOMIC DNA]</scope>
    <source>
        <strain evidence="5">S2_003_000_R2_14</strain>
    </source>
</reference>
<name>A0A2W5T924_9BACT</name>
<keyword evidence="3 4" id="KW-0732">Signal</keyword>
<dbReference type="AlphaFoldDB" id="A0A2W5T924"/>
<feature type="signal peptide" evidence="4">
    <location>
        <begin position="1"/>
        <end position="19"/>
    </location>
</feature>
<dbReference type="InterPro" id="IPR038404">
    <property type="entry name" value="TRAP_DctP_sf"/>
</dbReference>
<accession>A0A2W5T924</accession>
<evidence type="ECO:0000256" key="4">
    <source>
        <dbReference type="SAM" id="SignalP"/>
    </source>
</evidence>
<dbReference type="CDD" id="cd13603">
    <property type="entry name" value="PBP2_TRAP_Siap_TeaA_like"/>
    <property type="match status" value="1"/>
</dbReference>
<dbReference type="InterPro" id="IPR018389">
    <property type="entry name" value="DctP_fam"/>
</dbReference>
<organism evidence="5 6">
    <name type="scientific">Archangium gephyra</name>
    <dbReference type="NCBI Taxonomy" id="48"/>
    <lineage>
        <taxon>Bacteria</taxon>
        <taxon>Pseudomonadati</taxon>
        <taxon>Myxococcota</taxon>
        <taxon>Myxococcia</taxon>
        <taxon>Myxococcales</taxon>
        <taxon>Cystobacterineae</taxon>
        <taxon>Archangiaceae</taxon>
        <taxon>Archangium</taxon>
    </lineage>
</organism>
<proteinExistence type="inferred from homology"/>
<evidence type="ECO:0000256" key="3">
    <source>
        <dbReference type="ARBA" id="ARBA00022729"/>
    </source>
</evidence>
<dbReference type="PANTHER" id="PTHR33376">
    <property type="match status" value="1"/>
</dbReference>
<evidence type="ECO:0000256" key="2">
    <source>
        <dbReference type="ARBA" id="ARBA00022448"/>
    </source>
</evidence>
<comment type="caution">
    <text evidence="5">The sequence shown here is derived from an EMBL/GenBank/DDBJ whole genome shotgun (WGS) entry which is preliminary data.</text>
</comment>
<keyword evidence="2" id="KW-0813">Transport</keyword>